<dbReference type="Proteomes" id="UP000178272">
    <property type="component" value="Unassembled WGS sequence"/>
</dbReference>
<evidence type="ECO:0000313" key="2">
    <source>
        <dbReference type="Proteomes" id="UP000178272"/>
    </source>
</evidence>
<name>A0A1G1V523_9BACT</name>
<dbReference type="AlphaFoldDB" id="A0A1G1V523"/>
<evidence type="ECO:0000313" key="1">
    <source>
        <dbReference type="EMBL" id="OGY10467.1"/>
    </source>
</evidence>
<gene>
    <name evidence="1" type="ORF">A3F61_03975</name>
</gene>
<organism evidence="1 2">
    <name type="scientific">Candidatus Blackburnbacteria bacterium RIFCSPHIGHO2_12_FULL_41_13b</name>
    <dbReference type="NCBI Taxonomy" id="1797517"/>
    <lineage>
        <taxon>Bacteria</taxon>
        <taxon>Candidatus Blackburniibacteriota</taxon>
    </lineage>
</organism>
<reference evidence="1 2" key="1">
    <citation type="journal article" date="2016" name="Nat. Commun.">
        <title>Thousands of microbial genomes shed light on interconnected biogeochemical processes in an aquifer system.</title>
        <authorList>
            <person name="Anantharaman K."/>
            <person name="Brown C.T."/>
            <person name="Hug L.A."/>
            <person name="Sharon I."/>
            <person name="Castelle C.J."/>
            <person name="Probst A.J."/>
            <person name="Thomas B.C."/>
            <person name="Singh A."/>
            <person name="Wilkins M.J."/>
            <person name="Karaoz U."/>
            <person name="Brodie E.L."/>
            <person name="Williams K.H."/>
            <person name="Hubbard S.S."/>
            <person name="Banfield J.F."/>
        </authorList>
    </citation>
    <scope>NUCLEOTIDE SEQUENCE [LARGE SCALE GENOMIC DNA]</scope>
</reference>
<protein>
    <submittedName>
        <fullName evidence="1">Uncharacterized protein</fullName>
    </submittedName>
</protein>
<accession>A0A1G1V523</accession>
<comment type="caution">
    <text evidence="1">The sequence shown here is derived from an EMBL/GenBank/DDBJ whole genome shotgun (WGS) entry which is preliminary data.</text>
</comment>
<dbReference type="EMBL" id="MHCA01000054">
    <property type="protein sequence ID" value="OGY10467.1"/>
    <property type="molecule type" value="Genomic_DNA"/>
</dbReference>
<proteinExistence type="predicted"/>
<sequence>MSYSLFLTKENKEAITPEELSSATEQINQELPEVRFEPNDTKESYMVYFKENDEDLDKVAVDYVSDSDHKKLIVESNSRFVGYIEFVAYHLADKLDLKVFDPQPPFNKFVELKDLKHTLEEARKFEKEYLEKGKKRMTFKYDLEKAKETEFGYHPDRKVGFDISDKEKVVQAIKQAGQEKFKEWKNEYEYKEVKNEDNKFECEFVFDKDTIHFLWAKTPESTYIEITGTSVPGETTLNYTKWLLGKLQELLSSQK</sequence>